<feature type="transmembrane region" description="Helical" evidence="1">
    <location>
        <begin position="70"/>
        <end position="90"/>
    </location>
</feature>
<keyword evidence="1" id="KW-1133">Transmembrane helix</keyword>
<protein>
    <recommendedName>
        <fullName evidence="2">Flavinylation-associated cytochrome domain-containing protein</fullName>
    </recommendedName>
</protein>
<dbReference type="eggNOG" id="ENOG50319EF">
    <property type="taxonomic scope" value="Bacteria"/>
</dbReference>
<keyword evidence="4" id="KW-1185">Reference proteome</keyword>
<dbReference type="RefSeq" id="WP_012109119.1">
    <property type="nucleotide sequence ID" value="NC_009714.1"/>
</dbReference>
<dbReference type="STRING" id="360107.CHAB381_1267"/>
<keyword evidence="1" id="KW-0812">Transmembrane</keyword>
<sequence>MKIRQSFATTPVIGTFAVIAISGILLFLHIKNKPLELIHTYIGLAFVLFAVLHMAANFGGLKRYFRGNKILLNLAICVVSTAAFLGLTFMSNQNNDKISKPQLNELYSKISNLKIAEISQILNTNDTNLVKLENFKNLTVKEAKKSGKISEKELINLILNQ</sequence>
<name>A7I2S7_CAMHC</name>
<dbReference type="AlphaFoldDB" id="A7I2S7"/>
<evidence type="ECO:0000313" key="4">
    <source>
        <dbReference type="Proteomes" id="UP000002407"/>
    </source>
</evidence>
<dbReference type="HOGENOM" id="CLU_125927_1_0_7"/>
<feature type="transmembrane region" description="Helical" evidence="1">
    <location>
        <begin position="37"/>
        <end position="58"/>
    </location>
</feature>
<dbReference type="Proteomes" id="UP000002407">
    <property type="component" value="Chromosome"/>
</dbReference>
<proteinExistence type="predicted"/>
<dbReference type="OrthoDB" id="5363112at2"/>
<dbReference type="InterPro" id="IPR025517">
    <property type="entry name" value="DUF4405"/>
</dbReference>
<accession>A7I2S7</accession>
<reference evidence="4" key="1">
    <citation type="submission" date="2007-07" db="EMBL/GenBank/DDBJ databases">
        <title>Complete genome sequence of Campylobacter hominis ATCC BAA-381, a commensal isolated from the human gastrointestinal tract.</title>
        <authorList>
            <person name="Fouts D.E."/>
            <person name="Mongodin E.F."/>
            <person name="Puiu D."/>
            <person name="Sebastian Y."/>
            <person name="Miller W.G."/>
            <person name="Mandrell R.E."/>
            <person name="Nelson K.E."/>
        </authorList>
    </citation>
    <scope>NUCLEOTIDE SEQUENCE [LARGE SCALE GENOMIC DNA]</scope>
    <source>
        <strain evidence="4">ATCC BAA-381 / LMG 19568 / NCTC 13146 / CH001A</strain>
    </source>
</reference>
<feature type="domain" description="Flavinylation-associated cytochrome" evidence="2">
    <location>
        <begin position="12"/>
        <end position="58"/>
    </location>
</feature>
<evidence type="ECO:0000259" key="2">
    <source>
        <dbReference type="Pfam" id="PF14358"/>
    </source>
</evidence>
<evidence type="ECO:0000256" key="1">
    <source>
        <dbReference type="SAM" id="Phobius"/>
    </source>
</evidence>
<gene>
    <name evidence="3" type="ordered locus">CHAB381_1267</name>
</gene>
<dbReference type="KEGG" id="cha:CHAB381_1267"/>
<organism evidence="3 4">
    <name type="scientific">Campylobacter hominis (strain ATCC BAA-381 / DSM 21671 / CCUG 45161 / LMG 19568 / NCTC 13146 / CH001A)</name>
    <dbReference type="NCBI Taxonomy" id="360107"/>
    <lineage>
        <taxon>Bacteria</taxon>
        <taxon>Pseudomonadati</taxon>
        <taxon>Campylobacterota</taxon>
        <taxon>Epsilonproteobacteria</taxon>
        <taxon>Campylobacterales</taxon>
        <taxon>Campylobacteraceae</taxon>
        <taxon>Campylobacter</taxon>
    </lineage>
</organism>
<dbReference type="EMBL" id="CP000776">
    <property type="protein sequence ID" value="ABS51526.1"/>
    <property type="molecule type" value="Genomic_DNA"/>
</dbReference>
<evidence type="ECO:0000313" key="3">
    <source>
        <dbReference type="EMBL" id="ABS51526.1"/>
    </source>
</evidence>
<feature type="transmembrane region" description="Helical" evidence="1">
    <location>
        <begin position="12"/>
        <end position="31"/>
    </location>
</feature>
<dbReference type="Pfam" id="PF14358">
    <property type="entry name" value="DUF4405"/>
    <property type="match status" value="1"/>
</dbReference>
<keyword evidence="1" id="KW-0472">Membrane</keyword>